<evidence type="ECO:0000313" key="2">
    <source>
        <dbReference type="Proteomes" id="UP001233999"/>
    </source>
</evidence>
<dbReference type="GO" id="GO:0045944">
    <property type="term" value="P:positive regulation of transcription by RNA polymerase II"/>
    <property type="evidence" value="ECO:0007669"/>
    <property type="project" value="TreeGrafter"/>
</dbReference>
<accession>A0AAD7ZKV1</accession>
<proteinExistence type="predicted"/>
<keyword evidence="2" id="KW-1185">Reference proteome</keyword>
<gene>
    <name evidence="1" type="ORF">L9F63_003118</name>
</gene>
<dbReference type="EMBL" id="JASPKZ010007795">
    <property type="protein sequence ID" value="KAJ9582560.1"/>
    <property type="molecule type" value="Genomic_DNA"/>
</dbReference>
<protein>
    <submittedName>
        <fullName evidence="1">Uncharacterized protein</fullName>
    </submittedName>
</protein>
<name>A0AAD7ZKV1_DIPPU</name>
<feature type="non-terminal residue" evidence="1">
    <location>
        <position position="58"/>
    </location>
</feature>
<evidence type="ECO:0000313" key="1">
    <source>
        <dbReference type="EMBL" id="KAJ9582560.1"/>
    </source>
</evidence>
<comment type="caution">
    <text evidence="1">The sequence shown here is derived from an EMBL/GenBank/DDBJ whole genome shotgun (WGS) entry which is preliminary data.</text>
</comment>
<dbReference type="PANTHER" id="PTHR46007">
    <property type="entry name" value="MEDIATOR OF RNA POLYMERASE II TRANSCRIPTION SUBUNIT 12"/>
    <property type="match status" value="1"/>
</dbReference>
<organism evidence="1 2">
    <name type="scientific">Diploptera punctata</name>
    <name type="common">Pacific beetle cockroach</name>
    <dbReference type="NCBI Taxonomy" id="6984"/>
    <lineage>
        <taxon>Eukaryota</taxon>
        <taxon>Metazoa</taxon>
        <taxon>Ecdysozoa</taxon>
        <taxon>Arthropoda</taxon>
        <taxon>Hexapoda</taxon>
        <taxon>Insecta</taxon>
        <taxon>Pterygota</taxon>
        <taxon>Neoptera</taxon>
        <taxon>Polyneoptera</taxon>
        <taxon>Dictyoptera</taxon>
        <taxon>Blattodea</taxon>
        <taxon>Blaberoidea</taxon>
        <taxon>Blaberidae</taxon>
        <taxon>Diplopterinae</taxon>
        <taxon>Diploptera</taxon>
    </lineage>
</organism>
<dbReference type="AlphaFoldDB" id="A0AAD7ZKV1"/>
<dbReference type="GO" id="GO:0016592">
    <property type="term" value="C:mediator complex"/>
    <property type="evidence" value="ECO:0007669"/>
    <property type="project" value="TreeGrafter"/>
</dbReference>
<sequence length="58" mass="6294">MAAQEELGDRTSPSIQHVRQLLPLPKVTAEVVVCQPMGCLTDTKGNKIAGFDSIDKKQ</sequence>
<reference evidence="1" key="2">
    <citation type="submission" date="2023-05" db="EMBL/GenBank/DDBJ databases">
        <authorList>
            <person name="Fouks B."/>
        </authorList>
    </citation>
    <scope>NUCLEOTIDE SEQUENCE</scope>
    <source>
        <strain evidence="1">Stay&amp;Tobe</strain>
        <tissue evidence="1">Testes</tissue>
    </source>
</reference>
<dbReference type="PANTHER" id="PTHR46007:SF11">
    <property type="entry name" value="MEDIATOR OF RNA POLYMERASE II TRANSCRIPTION SUBUNIT 12"/>
    <property type="match status" value="1"/>
</dbReference>
<dbReference type="InterPro" id="IPR051647">
    <property type="entry name" value="Mediator_comp_sub12"/>
</dbReference>
<dbReference type="Proteomes" id="UP001233999">
    <property type="component" value="Unassembled WGS sequence"/>
</dbReference>
<dbReference type="GO" id="GO:0003713">
    <property type="term" value="F:transcription coactivator activity"/>
    <property type="evidence" value="ECO:0007669"/>
    <property type="project" value="TreeGrafter"/>
</dbReference>
<reference evidence="1" key="1">
    <citation type="journal article" date="2023" name="IScience">
        <title>Live-bearing cockroach genome reveals convergent evolutionary mechanisms linked to viviparity in insects and beyond.</title>
        <authorList>
            <person name="Fouks B."/>
            <person name="Harrison M.C."/>
            <person name="Mikhailova A.A."/>
            <person name="Marchal E."/>
            <person name="English S."/>
            <person name="Carruthers M."/>
            <person name="Jennings E.C."/>
            <person name="Chiamaka E.L."/>
            <person name="Frigard R.A."/>
            <person name="Pippel M."/>
            <person name="Attardo G.M."/>
            <person name="Benoit J.B."/>
            <person name="Bornberg-Bauer E."/>
            <person name="Tobe S.S."/>
        </authorList>
    </citation>
    <scope>NUCLEOTIDE SEQUENCE</scope>
    <source>
        <strain evidence="1">Stay&amp;Tobe</strain>
    </source>
</reference>